<keyword evidence="2" id="KW-0732">Signal</keyword>
<evidence type="ECO:0000313" key="6">
    <source>
        <dbReference type="Proteomes" id="UP000321192"/>
    </source>
</evidence>
<dbReference type="STRING" id="85643.Tmz1t_1221"/>
<dbReference type="Proteomes" id="UP000321192">
    <property type="component" value="Unassembled WGS sequence"/>
</dbReference>
<dbReference type="HOGENOM" id="CLU_2756488_0_0_4"/>
<evidence type="ECO:0000313" key="5">
    <source>
        <dbReference type="Proteomes" id="UP000002186"/>
    </source>
</evidence>
<sequence>MNKTQTEPDMIKRQTIAAMLTTTAIAFSIATPAQAARLLEAGPFDTVSACSGDKPATATPGERKDKPAQT</sequence>
<name>C4ZKD2_THASP</name>
<reference evidence="3 5" key="2">
    <citation type="journal article" date="2012" name="Stand. Genomic Sci.">
        <title>Complete genome sequence of Thauera aminoaromatica strain MZ1T.</title>
        <authorList>
            <person name="Jiang K."/>
            <person name="Sanseverino J."/>
            <person name="Chauhan A."/>
            <person name="Lucas S."/>
            <person name="Copeland A."/>
            <person name="Lapidus A."/>
            <person name="Del Rio T.G."/>
            <person name="Dalin E."/>
            <person name="Tice H."/>
            <person name="Bruce D."/>
            <person name="Goodwin L."/>
            <person name="Pitluck S."/>
            <person name="Sims D."/>
            <person name="Brettin T."/>
            <person name="Detter J.C."/>
            <person name="Han C."/>
            <person name="Chang Y.J."/>
            <person name="Larimer F."/>
            <person name="Land M."/>
            <person name="Hauser L."/>
            <person name="Kyrpides N.C."/>
            <person name="Mikhailova N."/>
            <person name="Moser S."/>
            <person name="Jegier P."/>
            <person name="Close D."/>
            <person name="Debruyn J.M."/>
            <person name="Wang Y."/>
            <person name="Layton A.C."/>
            <person name="Allen M.S."/>
            <person name="Sayler G.S."/>
        </authorList>
    </citation>
    <scope>NUCLEOTIDE SEQUENCE [LARGE SCALE GENOMIC DNA]</scope>
    <source>
        <strain evidence="3 5">MZ1T</strain>
    </source>
</reference>
<dbReference type="RefSeq" id="WP_004324450.1">
    <property type="nucleotide sequence ID" value="NC_011662.2"/>
</dbReference>
<feature type="signal peptide" evidence="2">
    <location>
        <begin position="1"/>
        <end position="35"/>
    </location>
</feature>
<accession>C4ZKD2</accession>
<dbReference type="EMBL" id="SSFD01000040">
    <property type="protein sequence ID" value="TXH91142.1"/>
    <property type="molecule type" value="Genomic_DNA"/>
</dbReference>
<dbReference type="AlphaFoldDB" id="C4ZKD2"/>
<dbReference type="OrthoDB" id="9927279at2"/>
<reference evidence="5" key="1">
    <citation type="submission" date="2009-05" db="EMBL/GenBank/DDBJ databases">
        <title>Complete sequence of chromosome of Thauera sp. MZ1T.</title>
        <authorList>
            <consortium name="US DOE Joint Genome Institute"/>
            <person name="Lucas S."/>
            <person name="Copeland A."/>
            <person name="Lapidus A."/>
            <person name="Glavina del Rio T."/>
            <person name="Dalin E."/>
            <person name="Tice H."/>
            <person name="Bruce D."/>
            <person name="Goodwin L."/>
            <person name="Pitluck S."/>
            <person name="Sims D."/>
            <person name="Brettin T."/>
            <person name="Detter J.C."/>
            <person name="Han C."/>
            <person name="Larimer F."/>
            <person name="Land M."/>
            <person name="Hauser L."/>
            <person name="Kyrpides N."/>
            <person name="Mikhailova N."/>
            <person name="Sayler G.S."/>
        </authorList>
    </citation>
    <scope>NUCLEOTIDE SEQUENCE [LARGE SCALE GENOMIC DNA]</scope>
    <source>
        <strain evidence="5">MZ1T</strain>
    </source>
</reference>
<reference evidence="4 6" key="3">
    <citation type="submission" date="2018-09" db="EMBL/GenBank/DDBJ databases">
        <title>Metagenome Assembled Genomes from an Advanced Water Purification Facility.</title>
        <authorList>
            <person name="Stamps B.W."/>
            <person name="Spear J.R."/>
        </authorList>
    </citation>
    <scope>NUCLEOTIDE SEQUENCE [LARGE SCALE GENOMIC DNA]</scope>
    <source>
        <strain evidence="4">Bin_27_1</strain>
    </source>
</reference>
<proteinExistence type="predicted"/>
<feature type="chain" id="PRO_5042451269" evidence="2">
    <location>
        <begin position="36"/>
        <end position="70"/>
    </location>
</feature>
<keyword evidence="5" id="KW-1185">Reference proteome</keyword>
<gene>
    <name evidence="3" type="ordered locus">Tmz1t_1221</name>
    <name evidence="4" type="ORF">E6Q80_02825</name>
</gene>
<organism evidence="3 5">
    <name type="scientific">Thauera aminoaromatica</name>
    <dbReference type="NCBI Taxonomy" id="164330"/>
    <lineage>
        <taxon>Bacteria</taxon>
        <taxon>Pseudomonadati</taxon>
        <taxon>Pseudomonadota</taxon>
        <taxon>Betaproteobacteria</taxon>
        <taxon>Rhodocyclales</taxon>
        <taxon>Zoogloeaceae</taxon>
        <taxon>Thauera</taxon>
    </lineage>
</organism>
<evidence type="ECO:0000313" key="3">
    <source>
        <dbReference type="EMBL" id="ACK53980.1"/>
    </source>
</evidence>
<dbReference type="KEGG" id="tmz:Tmz1t_1221"/>
<evidence type="ECO:0000256" key="1">
    <source>
        <dbReference type="SAM" id="MobiDB-lite"/>
    </source>
</evidence>
<accession>A0A5C7T5Z4</accession>
<protein>
    <submittedName>
        <fullName evidence="3">Uncharacterized protein</fullName>
    </submittedName>
</protein>
<dbReference type="Proteomes" id="UP000002186">
    <property type="component" value="Chromosome"/>
</dbReference>
<evidence type="ECO:0000256" key="2">
    <source>
        <dbReference type="SAM" id="SignalP"/>
    </source>
</evidence>
<feature type="region of interest" description="Disordered" evidence="1">
    <location>
        <begin position="46"/>
        <end position="70"/>
    </location>
</feature>
<feature type="compositionally biased region" description="Basic and acidic residues" evidence="1">
    <location>
        <begin position="61"/>
        <end position="70"/>
    </location>
</feature>
<evidence type="ECO:0000313" key="4">
    <source>
        <dbReference type="EMBL" id="TXH91142.1"/>
    </source>
</evidence>
<dbReference type="EMBL" id="CP001281">
    <property type="protein sequence ID" value="ACK53980.1"/>
    <property type="molecule type" value="Genomic_DNA"/>
</dbReference>